<comment type="function">
    <text evidence="8">Catalyzes the isomerization between 2-isopropylmalate and 3-isopropylmalate, via the formation of 2-isopropylmaleate.</text>
</comment>
<dbReference type="GO" id="GO:0046872">
    <property type="term" value="F:metal ion binding"/>
    <property type="evidence" value="ECO:0007669"/>
    <property type="project" value="UniProtKB-KW"/>
</dbReference>
<keyword evidence="3 8" id="KW-0479">Metal-binding</keyword>
<dbReference type="Pfam" id="PF00330">
    <property type="entry name" value="Aconitase"/>
    <property type="match status" value="2"/>
</dbReference>
<keyword evidence="7 8" id="KW-0100">Branched-chain amino acid biosynthesis</keyword>
<dbReference type="InterPro" id="IPR018136">
    <property type="entry name" value="Aconitase_4Fe-4S_BS"/>
</dbReference>
<dbReference type="EC" id="4.2.1.33" evidence="8"/>
<evidence type="ECO:0000313" key="10">
    <source>
        <dbReference type="EMBL" id="SPD74546.1"/>
    </source>
</evidence>
<keyword evidence="2 8" id="KW-0004">4Fe-4S</keyword>
<dbReference type="PANTHER" id="PTHR43822:SF16">
    <property type="entry name" value="3-ISOPROPYLMALATE DEHYDRATASE LARGE SUBUNIT 2"/>
    <property type="match status" value="1"/>
</dbReference>
<evidence type="ECO:0000256" key="6">
    <source>
        <dbReference type="ARBA" id="ARBA00023239"/>
    </source>
</evidence>
<protein>
    <recommendedName>
        <fullName evidence="8">3-isopropylmalate dehydratase large subunit</fullName>
        <ecNumber evidence="8">4.2.1.33</ecNumber>
    </recommendedName>
    <alternativeName>
        <fullName evidence="8">Alpha-IPM isomerase</fullName>
        <shortName evidence="8">IPMI</shortName>
    </alternativeName>
    <alternativeName>
        <fullName evidence="8">Isopropylmalate isomerase</fullName>
    </alternativeName>
</protein>
<comment type="pathway">
    <text evidence="8">Amino-acid biosynthesis; L-leucine biosynthesis; L-leucine from 3-methyl-2-oxobutanoate: step 2/4.</text>
</comment>
<keyword evidence="5 8" id="KW-0411">Iron-sulfur</keyword>
<evidence type="ECO:0000256" key="2">
    <source>
        <dbReference type="ARBA" id="ARBA00022485"/>
    </source>
</evidence>
<sequence>MTNPMTITEKILAHHADKDSVGPGDLIEVSVDMVLANDITAPLAIRVFDELGTGRGFDREKIALVPDHFVPNKDIPSAQQAKIMKEFARLHDIKYYFEPGDAGIEHVILPEKGLVVPGDLVIGADSHTCTYGALGAFSTGMGSTDVGVSMATGKTWLKVPATIKVVYQGRLCPWVGGKDLILYTIGILGVEGAVYKALEFSGDVAGSLPMFQRLTMANMAVEAGAKNGIFECDEITRAYMEGRSERTPVYFNSDKDATYERVIDVDVSSIEPQVAFPHSPDNVRPVSQAGDIRVDQVFIGSCTNGRIEDLREAAGVLKRRSTARDTRLIVLPGSPLVYRQAIKEGIIETLLEAGAVIGPPCCGPCLGGHMGILADGERAISTSNRNFIGRMGHANSEVYLSNPAIAAASAVLGRIGAPEEIGCVVSEQKGCSDTILNF</sequence>
<accession>A0A445MYI7</accession>
<dbReference type="EMBL" id="OJIN01000157">
    <property type="protein sequence ID" value="SPD74546.1"/>
    <property type="molecule type" value="Genomic_DNA"/>
</dbReference>
<proteinExistence type="inferred from homology"/>
<comment type="similarity">
    <text evidence="8">Belongs to the aconitase/IPM isomerase family. LeuC type 2 subfamily.</text>
</comment>
<dbReference type="InterPro" id="IPR050067">
    <property type="entry name" value="IPM_dehydratase_rel_enz"/>
</dbReference>
<dbReference type="PANTHER" id="PTHR43822">
    <property type="entry name" value="HOMOACONITASE, MITOCHONDRIAL-RELATED"/>
    <property type="match status" value="1"/>
</dbReference>
<dbReference type="GO" id="GO:0003861">
    <property type="term" value="F:3-isopropylmalate dehydratase activity"/>
    <property type="evidence" value="ECO:0007669"/>
    <property type="project" value="UniProtKB-UniRule"/>
</dbReference>
<dbReference type="NCBIfam" id="NF001614">
    <property type="entry name" value="PRK00402.1"/>
    <property type="match status" value="1"/>
</dbReference>
<feature type="domain" description="Aconitase/3-isopropylmalate dehydratase large subunit alpha/beta/alpha" evidence="9">
    <location>
        <begin position="290"/>
        <end position="413"/>
    </location>
</feature>
<evidence type="ECO:0000256" key="7">
    <source>
        <dbReference type="ARBA" id="ARBA00023304"/>
    </source>
</evidence>
<dbReference type="InterPro" id="IPR011826">
    <property type="entry name" value="HAcnase/IPMdehydase_lsu_prok"/>
</dbReference>
<evidence type="ECO:0000256" key="4">
    <source>
        <dbReference type="ARBA" id="ARBA00023004"/>
    </source>
</evidence>
<dbReference type="NCBIfam" id="TIGR02086">
    <property type="entry name" value="IPMI_arch"/>
    <property type="match status" value="1"/>
</dbReference>
<dbReference type="UniPathway" id="UPA00048">
    <property type="reaction ID" value="UER00071"/>
</dbReference>
<comment type="cofactor">
    <cofactor evidence="8">
        <name>[4Fe-4S] cluster</name>
        <dbReference type="ChEBI" id="CHEBI:49883"/>
    </cofactor>
    <text evidence="8">Binds 1 [4Fe-4S] cluster per subunit.</text>
</comment>
<dbReference type="InterPro" id="IPR036008">
    <property type="entry name" value="Aconitase_4Fe-4S_dom"/>
</dbReference>
<dbReference type="CDD" id="cd01583">
    <property type="entry name" value="IPMI"/>
    <property type="match status" value="1"/>
</dbReference>
<dbReference type="PROSITE" id="PS00450">
    <property type="entry name" value="ACONITASE_1"/>
    <property type="match status" value="1"/>
</dbReference>
<dbReference type="Gene3D" id="3.30.499.10">
    <property type="entry name" value="Aconitase, domain 3"/>
    <property type="match status" value="2"/>
</dbReference>
<dbReference type="NCBIfam" id="TIGR01343">
    <property type="entry name" value="hacA_fam"/>
    <property type="match status" value="1"/>
</dbReference>
<keyword evidence="8" id="KW-0028">Amino-acid biosynthesis</keyword>
<evidence type="ECO:0000256" key="5">
    <source>
        <dbReference type="ARBA" id="ARBA00023014"/>
    </source>
</evidence>
<dbReference type="NCBIfam" id="TIGR02083">
    <property type="entry name" value="LEU2"/>
    <property type="match status" value="1"/>
</dbReference>
<dbReference type="GO" id="GO:0009098">
    <property type="term" value="P:L-leucine biosynthetic process"/>
    <property type="evidence" value="ECO:0007669"/>
    <property type="project" value="UniProtKB-UniRule"/>
</dbReference>
<dbReference type="HAMAP" id="MF_01027">
    <property type="entry name" value="LeuC_type2"/>
    <property type="match status" value="1"/>
</dbReference>
<dbReference type="InterPro" id="IPR011823">
    <property type="entry name" value="IsopropMal_deHydtase_lsu_bac"/>
</dbReference>
<dbReference type="PROSITE" id="PS01244">
    <property type="entry name" value="ACONITASE_2"/>
    <property type="match status" value="1"/>
</dbReference>
<keyword evidence="6 8" id="KW-0456">Lyase</keyword>
<dbReference type="InterPro" id="IPR033941">
    <property type="entry name" value="IPMI_cat"/>
</dbReference>
<feature type="binding site" evidence="8">
    <location>
        <position position="365"/>
    </location>
    <ligand>
        <name>[4Fe-4S] cluster</name>
        <dbReference type="ChEBI" id="CHEBI:49883"/>
    </ligand>
</feature>
<dbReference type="SUPFAM" id="SSF53732">
    <property type="entry name" value="Aconitase iron-sulfur domain"/>
    <property type="match status" value="1"/>
</dbReference>
<reference evidence="10" key="1">
    <citation type="submission" date="2018-01" db="EMBL/GenBank/DDBJ databases">
        <authorList>
            <person name="Regsiter A."/>
            <person name="William W."/>
        </authorList>
    </citation>
    <scope>NUCLEOTIDE SEQUENCE</scope>
    <source>
        <strain evidence="10">TRIP AH-1</strain>
    </source>
</reference>
<dbReference type="GO" id="GO:0051539">
    <property type="term" value="F:4 iron, 4 sulfur cluster binding"/>
    <property type="evidence" value="ECO:0007669"/>
    <property type="project" value="UniProtKB-KW"/>
</dbReference>
<dbReference type="InterPro" id="IPR015931">
    <property type="entry name" value="Acnase/IPM_dHydase_lsu_aba_1/3"/>
</dbReference>
<feature type="binding site" evidence="8">
    <location>
        <position position="302"/>
    </location>
    <ligand>
        <name>[4Fe-4S] cluster</name>
        <dbReference type="ChEBI" id="CHEBI:49883"/>
    </ligand>
</feature>
<dbReference type="InterPro" id="IPR001030">
    <property type="entry name" value="Acoase/IPM_deHydtase_lsu_aba"/>
</dbReference>
<evidence type="ECO:0000259" key="9">
    <source>
        <dbReference type="Pfam" id="PF00330"/>
    </source>
</evidence>
<dbReference type="AlphaFoldDB" id="A0A445MYI7"/>
<organism evidence="10">
    <name type="scientific">uncultured Desulfobacterium sp</name>
    <dbReference type="NCBI Taxonomy" id="201089"/>
    <lineage>
        <taxon>Bacteria</taxon>
        <taxon>Pseudomonadati</taxon>
        <taxon>Thermodesulfobacteriota</taxon>
        <taxon>Desulfobacteria</taxon>
        <taxon>Desulfobacterales</taxon>
        <taxon>Desulfobacteriaceae</taxon>
        <taxon>Desulfobacterium</taxon>
        <taxon>environmental samples</taxon>
    </lineage>
</organism>
<name>A0A445MYI7_9BACT</name>
<gene>
    <name evidence="8 10" type="primary">leuC</name>
    <name evidence="10" type="ORF">PITCH_A240017</name>
</gene>
<evidence type="ECO:0000256" key="8">
    <source>
        <dbReference type="HAMAP-Rule" id="MF_01027"/>
    </source>
</evidence>
<keyword evidence="4 8" id="KW-0408">Iron</keyword>
<feature type="domain" description="Aconitase/3-isopropylmalate dehydratase large subunit alpha/beta/alpha" evidence="9">
    <location>
        <begin position="9"/>
        <end position="288"/>
    </location>
</feature>
<dbReference type="InterPro" id="IPR006251">
    <property type="entry name" value="Homoacnase/IPMdehydase_lsu"/>
</dbReference>
<evidence type="ECO:0000256" key="3">
    <source>
        <dbReference type="ARBA" id="ARBA00022723"/>
    </source>
</evidence>
<evidence type="ECO:0000256" key="1">
    <source>
        <dbReference type="ARBA" id="ARBA00022430"/>
    </source>
</evidence>
<comment type="subunit">
    <text evidence="8">Heterodimer of LeuC and LeuD.</text>
</comment>
<feature type="binding site" evidence="8">
    <location>
        <position position="362"/>
    </location>
    <ligand>
        <name>[4Fe-4S] cluster</name>
        <dbReference type="ChEBI" id="CHEBI:49883"/>
    </ligand>
</feature>
<keyword evidence="1 8" id="KW-0432">Leucine biosynthesis</keyword>
<comment type="catalytic activity">
    <reaction evidence="8">
        <text>(2R,3S)-3-isopropylmalate = (2S)-2-isopropylmalate</text>
        <dbReference type="Rhea" id="RHEA:32287"/>
        <dbReference type="ChEBI" id="CHEBI:1178"/>
        <dbReference type="ChEBI" id="CHEBI:35121"/>
        <dbReference type="EC" id="4.2.1.33"/>
    </reaction>
</comment>
<dbReference type="PRINTS" id="PR00415">
    <property type="entry name" value="ACONITASE"/>
</dbReference>